<dbReference type="RefSeq" id="WP_114594113.1">
    <property type="nucleotide sequence ID" value="NZ_CP031165.1"/>
</dbReference>
<evidence type="ECO:0000256" key="4">
    <source>
        <dbReference type="ARBA" id="ARBA00022691"/>
    </source>
</evidence>
<evidence type="ECO:0000256" key="5">
    <source>
        <dbReference type="SAM" id="MobiDB-lite"/>
    </source>
</evidence>
<evidence type="ECO:0000313" key="8">
    <source>
        <dbReference type="Proteomes" id="UP000264006"/>
    </source>
</evidence>
<reference evidence="7 8" key="1">
    <citation type="submission" date="2018-09" db="EMBL/GenBank/DDBJ databases">
        <title>Complete genome sequence of Euzebya sp. DY32-46 isolated from seawater of Pacific Ocean.</title>
        <authorList>
            <person name="Xu L."/>
            <person name="Wu Y.-H."/>
            <person name="Xu X.-W."/>
        </authorList>
    </citation>
    <scope>NUCLEOTIDE SEQUENCE [LARGE SCALE GENOMIC DNA]</scope>
    <source>
        <strain evidence="7 8">DY32-46</strain>
    </source>
</reference>
<keyword evidence="4" id="KW-0949">S-adenosyl-L-methionine</keyword>
<dbReference type="Gene3D" id="3.40.50.150">
    <property type="entry name" value="Vaccinia Virus protein VP39"/>
    <property type="match status" value="1"/>
</dbReference>
<sequence length="661" mass="74859">MTSKTSFWGRLQRDELEQLSREELLAYIYQEIEEGISISFAGKNTARQLARKVQPRVSKSVAKYSHGDEEDQARNTVIEGENLQAMATLYRERGKVNMILTDPPYNTGRDFRYNDRWEDDPNDAGIGEFVPDDDPARHTKWMRFMLPRIRLMHEMLKEDGVLAICIDHRELFHLGQMLDEVFGAVNRLAILNWQKSYSPRADNSHVSTATEYVLIYAKNEEFAKTNLLPRTEEMDDRYKSPDGDPHPWKASDAQAGKPRENMTMVYAIQSPFTGELHYPKAGTVWRVTPKDMQGYLEGWGVKYERRELDDAQRRADIIGVGEDEVPNVKAFMLAEPLDEAKQKANIVADTKPWPRIWFGKRRTGRPQWKRYLHEVKQGVVPTTYWADDDYDVPLALGSTSWAHPESGHSQTGADELTALVGDDHGFKTVKPLKLFYKLLQIWCPPDGLVFDPFAGSGTTGHAVLHLNAESGASRRFILVEQGRPDRGDSYARGLLADRLRRAATGDWAAGQQKPLGGGWSFLHLRKRVDAQALLSMEREDMTDAVIASYFDRDSGAGQGGALVRIPSQPDTYLVARNAYNEGVFLVWDGADASPVFDEEVYDAVVDEAKKEGLAPRYHVYARFNLHQSSDVVFYQIPNRILLDFGLSVTTDAYNVADEGDE</sequence>
<feature type="domain" description="DNA methylase N-4/N-6" evidence="6">
    <location>
        <begin position="96"/>
        <end position="479"/>
    </location>
</feature>
<feature type="compositionally biased region" description="Basic and acidic residues" evidence="5">
    <location>
        <begin position="234"/>
        <end position="249"/>
    </location>
</feature>
<dbReference type="InterPro" id="IPR029063">
    <property type="entry name" value="SAM-dependent_MTases_sf"/>
</dbReference>
<comment type="similarity">
    <text evidence="1">Belongs to the N(4)/N(6)-methyltransferase family.</text>
</comment>
<dbReference type="GO" id="GO:0008170">
    <property type="term" value="F:N-methyltransferase activity"/>
    <property type="evidence" value="ECO:0007669"/>
    <property type="project" value="InterPro"/>
</dbReference>
<dbReference type="SUPFAM" id="SSF53335">
    <property type="entry name" value="S-adenosyl-L-methionine-dependent methyltransferases"/>
    <property type="match status" value="1"/>
</dbReference>
<feature type="region of interest" description="Disordered" evidence="5">
    <location>
        <begin position="234"/>
        <end position="255"/>
    </location>
</feature>
<gene>
    <name evidence="7" type="ORF">DVS28_a2074</name>
</gene>
<dbReference type="InterPro" id="IPR002052">
    <property type="entry name" value="DNA_methylase_N6_adenine_CS"/>
</dbReference>
<evidence type="ECO:0000256" key="3">
    <source>
        <dbReference type="ARBA" id="ARBA00022679"/>
    </source>
</evidence>
<accession>A0A346XX12</accession>
<dbReference type="OrthoDB" id="9773060at2"/>
<dbReference type="EMBL" id="CP031165">
    <property type="protein sequence ID" value="AXV06759.1"/>
    <property type="molecule type" value="Genomic_DNA"/>
</dbReference>
<protein>
    <submittedName>
        <fullName evidence="7">Type III restriction-modification system methylation subunit</fullName>
    </submittedName>
</protein>
<dbReference type="Proteomes" id="UP000264006">
    <property type="component" value="Chromosome"/>
</dbReference>
<evidence type="ECO:0000256" key="1">
    <source>
        <dbReference type="ARBA" id="ARBA00006594"/>
    </source>
</evidence>
<dbReference type="GO" id="GO:0032259">
    <property type="term" value="P:methylation"/>
    <property type="evidence" value="ECO:0007669"/>
    <property type="project" value="UniProtKB-KW"/>
</dbReference>
<evidence type="ECO:0000313" key="7">
    <source>
        <dbReference type="EMBL" id="AXV06759.1"/>
    </source>
</evidence>
<keyword evidence="8" id="KW-1185">Reference proteome</keyword>
<dbReference type="PROSITE" id="PS00092">
    <property type="entry name" value="N6_MTASE"/>
    <property type="match status" value="1"/>
</dbReference>
<keyword evidence="3" id="KW-0808">Transferase</keyword>
<dbReference type="GO" id="GO:0003677">
    <property type="term" value="F:DNA binding"/>
    <property type="evidence" value="ECO:0007669"/>
    <property type="project" value="InterPro"/>
</dbReference>
<dbReference type="InterPro" id="IPR002941">
    <property type="entry name" value="DNA_methylase_N4/N6"/>
</dbReference>
<dbReference type="PRINTS" id="PR00506">
    <property type="entry name" value="D21N6MTFRASE"/>
</dbReference>
<dbReference type="REBASE" id="261707">
    <property type="entry name" value="M.Esp3246ORFNP"/>
</dbReference>
<dbReference type="AlphaFoldDB" id="A0A346XX12"/>
<dbReference type="Pfam" id="PF01555">
    <property type="entry name" value="N6_N4_Mtase"/>
    <property type="match status" value="1"/>
</dbReference>
<dbReference type="InterPro" id="IPR002295">
    <property type="entry name" value="N4/N6-MTase_EcoPI_Mod-like"/>
</dbReference>
<organism evidence="7 8">
    <name type="scientific">Euzebya pacifica</name>
    <dbReference type="NCBI Taxonomy" id="1608957"/>
    <lineage>
        <taxon>Bacteria</taxon>
        <taxon>Bacillati</taxon>
        <taxon>Actinomycetota</taxon>
        <taxon>Nitriliruptoria</taxon>
        <taxon>Euzebyales</taxon>
    </lineage>
</organism>
<evidence type="ECO:0000259" key="6">
    <source>
        <dbReference type="Pfam" id="PF01555"/>
    </source>
</evidence>
<keyword evidence="2" id="KW-0489">Methyltransferase</keyword>
<name>A0A346XX12_9ACTN</name>
<dbReference type="KEGG" id="euz:DVS28_a2074"/>
<proteinExistence type="inferred from homology"/>
<evidence type="ECO:0000256" key="2">
    <source>
        <dbReference type="ARBA" id="ARBA00022603"/>
    </source>
</evidence>